<keyword evidence="1" id="KW-0812">Transmembrane</keyword>
<gene>
    <name evidence="2" type="ORF">S01H1_58073</name>
</gene>
<organism evidence="2">
    <name type="scientific">marine sediment metagenome</name>
    <dbReference type="NCBI Taxonomy" id="412755"/>
    <lineage>
        <taxon>unclassified sequences</taxon>
        <taxon>metagenomes</taxon>
        <taxon>ecological metagenomes</taxon>
    </lineage>
</organism>
<name>X0WVA1_9ZZZZ</name>
<dbReference type="EMBL" id="BARS01037910">
    <property type="protein sequence ID" value="GAG16671.1"/>
    <property type="molecule type" value="Genomic_DNA"/>
</dbReference>
<dbReference type="InterPro" id="IPR025498">
    <property type="entry name" value="DUF4389"/>
</dbReference>
<dbReference type="AlphaFoldDB" id="X0WVA1"/>
<evidence type="ECO:0008006" key="3">
    <source>
        <dbReference type="Google" id="ProtNLM"/>
    </source>
</evidence>
<comment type="caution">
    <text evidence="2">The sequence shown here is derived from an EMBL/GenBank/DDBJ whole genome shotgun (WGS) entry which is preliminary data.</text>
</comment>
<evidence type="ECO:0000313" key="2">
    <source>
        <dbReference type="EMBL" id="GAG16671.1"/>
    </source>
</evidence>
<dbReference type="Pfam" id="PF14333">
    <property type="entry name" value="DUF4389"/>
    <property type="match status" value="1"/>
</dbReference>
<sequence length="147" mass="17114">MATAEAAPYPVIFEAAYPERVSRWKALLRIFLAIPVLIFWAVVSSAVNAVTVASWLAIIVGGRIPRWLFDFQVALYRWQYRALGYVLLLTEVYPPFEGDYPIDFDVRYPERLIRWKVLIWKVITAIPHFIILFFLWIGALLVTILAW</sequence>
<keyword evidence="1" id="KW-1133">Transmembrane helix</keyword>
<feature type="transmembrane region" description="Helical" evidence="1">
    <location>
        <begin position="117"/>
        <end position="146"/>
    </location>
</feature>
<protein>
    <recommendedName>
        <fullName evidence="3">DUF4389 domain-containing protein</fullName>
    </recommendedName>
</protein>
<accession>X0WVA1</accession>
<feature type="transmembrane region" description="Helical" evidence="1">
    <location>
        <begin position="30"/>
        <end position="58"/>
    </location>
</feature>
<evidence type="ECO:0000256" key="1">
    <source>
        <dbReference type="SAM" id="Phobius"/>
    </source>
</evidence>
<proteinExistence type="predicted"/>
<reference evidence="2" key="1">
    <citation type="journal article" date="2014" name="Front. Microbiol.">
        <title>High frequency of phylogenetically diverse reductive dehalogenase-homologous genes in deep subseafloor sedimentary metagenomes.</title>
        <authorList>
            <person name="Kawai M."/>
            <person name="Futagami T."/>
            <person name="Toyoda A."/>
            <person name="Takaki Y."/>
            <person name="Nishi S."/>
            <person name="Hori S."/>
            <person name="Arai W."/>
            <person name="Tsubouchi T."/>
            <person name="Morono Y."/>
            <person name="Uchiyama I."/>
            <person name="Ito T."/>
            <person name="Fujiyama A."/>
            <person name="Inagaki F."/>
            <person name="Takami H."/>
        </authorList>
    </citation>
    <scope>NUCLEOTIDE SEQUENCE</scope>
    <source>
        <strain evidence="2">Expedition CK06-06</strain>
    </source>
</reference>
<keyword evidence="1" id="KW-0472">Membrane</keyword>
<feature type="non-terminal residue" evidence="2">
    <location>
        <position position="147"/>
    </location>
</feature>